<dbReference type="EMBL" id="SNRW01002706">
    <property type="protein sequence ID" value="KAA6391958.1"/>
    <property type="molecule type" value="Genomic_DNA"/>
</dbReference>
<sequence length="202" mass="23318">MLFEVEDLHVSCLATESRCGMVYLEPSTTVSYQIEIYFWLQIHFMEGNQTIDRNDIGPIYEDIDDEGIIRQTAESLGLIVNDRILRNGNCLYNAVFDILKDKTPTYMRNDTTKEFMSRPDNYLEDLHSPKTRAQYINLHSQNGSNAGPREAEALAQVLQKKIVIYDPLNGRQPCIRSKIWDESTSINLGLVQNNHYWSLKKP</sequence>
<feature type="domain" description="OTU" evidence="1">
    <location>
        <begin position="79"/>
        <end position="202"/>
    </location>
</feature>
<dbReference type="PROSITE" id="PS50802">
    <property type="entry name" value="OTU"/>
    <property type="match status" value="1"/>
</dbReference>
<protein>
    <recommendedName>
        <fullName evidence="1">OTU domain-containing protein</fullName>
    </recommendedName>
</protein>
<evidence type="ECO:0000313" key="3">
    <source>
        <dbReference type="Proteomes" id="UP000324800"/>
    </source>
</evidence>
<dbReference type="InterPro" id="IPR003323">
    <property type="entry name" value="OTU_dom"/>
</dbReference>
<dbReference type="CDD" id="cd22744">
    <property type="entry name" value="OTU"/>
    <property type="match status" value="1"/>
</dbReference>
<dbReference type="SUPFAM" id="SSF54001">
    <property type="entry name" value="Cysteine proteinases"/>
    <property type="match status" value="1"/>
</dbReference>
<dbReference type="Gene3D" id="3.90.70.80">
    <property type="match status" value="1"/>
</dbReference>
<comment type="caution">
    <text evidence="2">The sequence shown here is derived from an EMBL/GenBank/DDBJ whole genome shotgun (WGS) entry which is preliminary data.</text>
</comment>
<reference evidence="2 3" key="1">
    <citation type="submission" date="2019-03" db="EMBL/GenBank/DDBJ databases">
        <title>Single cell metagenomics reveals metabolic interactions within the superorganism composed of flagellate Streblomastix strix and complex community of Bacteroidetes bacteria on its surface.</title>
        <authorList>
            <person name="Treitli S.C."/>
            <person name="Kolisko M."/>
            <person name="Husnik F."/>
            <person name="Keeling P."/>
            <person name="Hampl V."/>
        </authorList>
    </citation>
    <scope>NUCLEOTIDE SEQUENCE [LARGE SCALE GENOMIC DNA]</scope>
    <source>
        <strain evidence="2">ST1C</strain>
    </source>
</reference>
<dbReference type="InterPro" id="IPR038765">
    <property type="entry name" value="Papain-like_cys_pep_sf"/>
</dbReference>
<dbReference type="AlphaFoldDB" id="A0A5J4WAH5"/>
<evidence type="ECO:0000259" key="1">
    <source>
        <dbReference type="PROSITE" id="PS50802"/>
    </source>
</evidence>
<accession>A0A5J4WAH5</accession>
<evidence type="ECO:0000313" key="2">
    <source>
        <dbReference type="EMBL" id="KAA6391958.1"/>
    </source>
</evidence>
<dbReference type="Proteomes" id="UP000324800">
    <property type="component" value="Unassembled WGS sequence"/>
</dbReference>
<name>A0A5J4WAH5_9EUKA</name>
<organism evidence="2 3">
    <name type="scientific">Streblomastix strix</name>
    <dbReference type="NCBI Taxonomy" id="222440"/>
    <lineage>
        <taxon>Eukaryota</taxon>
        <taxon>Metamonada</taxon>
        <taxon>Preaxostyla</taxon>
        <taxon>Oxymonadida</taxon>
        <taxon>Streblomastigidae</taxon>
        <taxon>Streblomastix</taxon>
    </lineage>
</organism>
<gene>
    <name evidence="2" type="ORF">EZS28_012514</name>
</gene>
<proteinExistence type="predicted"/>
<dbReference type="Pfam" id="PF02338">
    <property type="entry name" value="OTU"/>
    <property type="match status" value="1"/>
</dbReference>